<evidence type="ECO:0000313" key="3">
    <source>
        <dbReference type="Proteomes" id="UP001500279"/>
    </source>
</evidence>
<evidence type="ECO:0000313" key="2">
    <source>
        <dbReference type="EMBL" id="GAA0756847.1"/>
    </source>
</evidence>
<sequence length="261" mass="27595">MNAFTSNASTTADQADGLRRLFAGQQVQIVPVVANPHVDMAAVMLERLSLAFAELGAHALVLDAADSSPLPNELVDMDLPSCIERLGDSVSYLAARGLPRRHVNSRGSSEAWLAAVEQAAPFAHVIIVHAEARDLCRLLGAREVCPILMAGLESVSLTEAYAAMKLLSQRLGLMAFDLLVGMASRPRRAERVADRLSSCADNFLAAAMRNWAAVDRDIALNKPASPELSQLAEDQLTGLAAPSSFAPSPALAGQGASLSLD</sequence>
<comment type="caution">
    <text evidence="2">The sequence shown here is derived from an EMBL/GenBank/DDBJ whole genome shotgun (WGS) entry which is preliminary data.</text>
</comment>
<evidence type="ECO:0008006" key="4">
    <source>
        <dbReference type="Google" id="ProtNLM"/>
    </source>
</evidence>
<reference evidence="3" key="1">
    <citation type="journal article" date="2019" name="Int. J. Syst. Evol. Microbiol.">
        <title>The Global Catalogue of Microorganisms (GCM) 10K type strain sequencing project: providing services to taxonomists for standard genome sequencing and annotation.</title>
        <authorList>
            <consortium name="The Broad Institute Genomics Platform"/>
            <consortium name="The Broad Institute Genome Sequencing Center for Infectious Disease"/>
            <person name="Wu L."/>
            <person name="Ma J."/>
        </authorList>
    </citation>
    <scope>NUCLEOTIDE SEQUENCE [LARGE SCALE GENOMIC DNA]</scope>
    <source>
        <strain evidence="3">JCM 15503</strain>
    </source>
</reference>
<organism evidence="2 3">
    <name type="scientific">Ideonella azotifigens</name>
    <dbReference type="NCBI Taxonomy" id="513160"/>
    <lineage>
        <taxon>Bacteria</taxon>
        <taxon>Pseudomonadati</taxon>
        <taxon>Pseudomonadota</taxon>
        <taxon>Betaproteobacteria</taxon>
        <taxon>Burkholderiales</taxon>
        <taxon>Sphaerotilaceae</taxon>
        <taxon>Ideonella</taxon>
    </lineage>
</organism>
<dbReference type="RefSeq" id="WP_141286915.1">
    <property type="nucleotide sequence ID" value="NZ_BAAAEW010000023.1"/>
</dbReference>
<dbReference type="Proteomes" id="UP001500279">
    <property type="component" value="Unassembled WGS sequence"/>
</dbReference>
<gene>
    <name evidence="2" type="ORF">GCM10009107_35770</name>
</gene>
<protein>
    <recommendedName>
        <fullName evidence="4">Flagellar biosynthesis protein</fullName>
    </recommendedName>
</protein>
<dbReference type="EMBL" id="BAAAEW010000023">
    <property type="protein sequence ID" value="GAA0756847.1"/>
    <property type="molecule type" value="Genomic_DNA"/>
</dbReference>
<keyword evidence="3" id="KW-1185">Reference proteome</keyword>
<name>A0ABP3VJ69_9BURK</name>
<accession>A0ABP3VJ69</accession>
<proteinExistence type="predicted"/>
<feature type="region of interest" description="Disordered" evidence="1">
    <location>
        <begin position="240"/>
        <end position="261"/>
    </location>
</feature>
<feature type="compositionally biased region" description="Low complexity" evidence="1">
    <location>
        <begin position="240"/>
        <end position="252"/>
    </location>
</feature>
<evidence type="ECO:0000256" key="1">
    <source>
        <dbReference type="SAM" id="MobiDB-lite"/>
    </source>
</evidence>